<evidence type="ECO:0000313" key="3">
    <source>
        <dbReference type="Proteomes" id="UP000824504"/>
    </source>
</evidence>
<feature type="transmembrane region" description="Helical" evidence="1">
    <location>
        <begin position="20"/>
        <end position="41"/>
    </location>
</feature>
<protein>
    <recommendedName>
        <fullName evidence="4">Flp pilus-assembly TadG-like N-terminal domain-containing protein</fullName>
    </recommendedName>
</protein>
<evidence type="ECO:0008006" key="4">
    <source>
        <dbReference type="Google" id="ProtNLM"/>
    </source>
</evidence>
<dbReference type="RefSeq" id="WP_219081800.1">
    <property type="nucleotide sequence ID" value="NZ_CP079216.1"/>
</dbReference>
<keyword evidence="3" id="KW-1185">Reference proteome</keyword>
<accession>A0ABX8SH03</accession>
<keyword evidence="1" id="KW-0812">Transmembrane</keyword>
<evidence type="ECO:0000313" key="2">
    <source>
        <dbReference type="EMBL" id="QXT62682.1"/>
    </source>
</evidence>
<keyword evidence="1" id="KW-0472">Membrane</keyword>
<evidence type="ECO:0000256" key="1">
    <source>
        <dbReference type="SAM" id="Phobius"/>
    </source>
</evidence>
<name>A0ABX8SH03_9ACTN</name>
<gene>
    <name evidence="2" type="ORF">KDB89_13245</name>
</gene>
<dbReference type="Proteomes" id="UP000824504">
    <property type="component" value="Chromosome"/>
</dbReference>
<organism evidence="2 3">
    <name type="scientific">Tessaracoccus palaemonis</name>
    <dbReference type="NCBI Taxonomy" id="2829499"/>
    <lineage>
        <taxon>Bacteria</taxon>
        <taxon>Bacillati</taxon>
        <taxon>Actinomycetota</taxon>
        <taxon>Actinomycetes</taxon>
        <taxon>Propionibacteriales</taxon>
        <taxon>Propionibacteriaceae</taxon>
        <taxon>Tessaracoccus</taxon>
    </lineage>
</organism>
<dbReference type="EMBL" id="CP079216">
    <property type="protein sequence ID" value="QXT62682.1"/>
    <property type="molecule type" value="Genomic_DNA"/>
</dbReference>
<sequence>MDEFDDFPAKDSRRDRERGAAMITVMGVGLVLAMLMSLLVVTTVNGMKQARADANWNAALAAAYAGVDDYQSRLSADTSYYRFGNPASSFSATSTVTLPSETNKAFGVGTTGTWANVSGSTERAQFRYEVDNSKYATTGRIRVRATGRVGDATRTVTADLKQQGFIDYLYFTDYEAQDPSVAGTSNTSCFTDSTKTTLKYSWAGRTVGSTCNEISFGAADDLQGPVHSNDTIRACGSRFEGTVTTADSRSPYYSARNSSGSSCTGPTFELAGYPSYSGGVVGMPATNSELKKETRTDLVATEVPRPGCLYTGPTQFTFYANGTVNIKSPFTKKTRIGNANSTTGTSPAECGTISALQSSAGATITVPENNVMYVQNVPSVTSDVNYWSSSTNPTNFTCTTASSTSAGKPGWSFGTGTNKIAFPSSTEKPPTTTTYGCRAGDVFVSGEFNGAATLAAENYVFVTGDITYVNDQEDILGLVGNNAVWVYNPLTSSGNALLAKNRTIEAAILSVAHTFQVQNYDAGSSRGTLTVLGAIAQKYRGTVATTSGGSIATGYAKDYRYDDRFKFYAPPKFLNPVTTTYGVTSWVESKAVFAADGSAS</sequence>
<proteinExistence type="predicted"/>
<reference evidence="2 3" key="1">
    <citation type="submission" date="2021-07" db="EMBL/GenBank/DDBJ databases">
        <title>complete genome sequencing of Tessaracoccus sp.J1M15.</title>
        <authorList>
            <person name="Bae J.-W."/>
            <person name="Kim D.-y."/>
        </authorList>
    </citation>
    <scope>NUCLEOTIDE SEQUENCE [LARGE SCALE GENOMIC DNA]</scope>
    <source>
        <strain evidence="2 3">J1M15</strain>
    </source>
</reference>
<keyword evidence="1" id="KW-1133">Transmembrane helix</keyword>